<gene>
    <name evidence="1" type="ORF">GCM10008936_01420</name>
</gene>
<dbReference type="RefSeq" id="WP_346023677.1">
    <property type="nucleotide sequence ID" value="NZ_BAAADA010000014.1"/>
</dbReference>
<evidence type="ECO:0000313" key="1">
    <source>
        <dbReference type="EMBL" id="GAA0474541.1"/>
    </source>
</evidence>
<dbReference type="Proteomes" id="UP001410648">
    <property type="component" value="Unassembled WGS sequence"/>
</dbReference>
<dbReference type="EMBL" id="BAAADA010000014">
    <property type="protein sequence ID" value="GAA0474541.1"/>
    <property type="molecule type" value="Genomic_DNA"/>
</dbReference>
<organism evidence="1 2">
    <name type="scientific">Alkalibacterium indicireducens</name>
    <dbReference type="NCBI Taxonomy" id="398758"/>
    <lineage>
        <taxon>Bacteria</taxon>
        <taxon>Bacillati</taxon>
        <taxon>Bacillota</taxon>
        <taxon>Bacilli</taxon>
        <taxon>Lactobacillales</taxon>
        <taxon>Carnobacteriaceae</taxon>
        <taxon>Alkalibacterium</taxon>
    </lineage>
</organism>
<name>A0ABP3K9U6_9LACT</name>
<keyword evidence="2" id="KW-1185">Reference proteome</keyword>
<sequence length="389" mass="46715">MLETGFTEQQQHALGLLFENYWILRQDSPSDYQLIRENEKALRRYVSEKLGYSLIIHKDFIKLEKVPVEPKSWMGIQDFQHPRDYVLFCCGLAYLENRSVEDQFLLSELAKELEESYPGLIKIDWTNYQHRQSLVRVLKKMVELNCIREVDSYSGGVEEFARSEEQEVLYQGTIYSRYYMRNHLRTLKSCQTIEDILTMDWERSQEDIRRKRVYRQLFIEPVLYRKEQDDEDFDYIRRYRNRVREDIEEHSPFELQVTKNAAMLTLPEQKQQYESYPDRKARSLLSLHVQSFLRDRLDQFEISSFGEIRLTRAQFEVIIENVSSEFKLGWSIEYREKSSLKKTAEDVLEHLIEWSFARIEEETGLIIFMAAIARMKGQYPDDFKEEANE</sequence>
<protein>
    <submittedName>
        <fullName evidence="1">TIGR02678 family protein</fullName>
    </submittedName>
</protein>
<reference evidence="2" key="1">
    <citation type="journal article" date="2019" name="Int. J. Syst. Evol. Microbiol.">
        <title>The Global Catalogue of Microorganisms (GCM) 10K type strain sequencing project: providing services to taxonomists for standard genome sequencing and annotation.</title>
        <authorList>
            <consortium name="The Broad Institute Genomics Platform"/>
            <consortium name="The Broad Institute Genome Sequencing Center for Infectious Disease"/>
            <person name="Wu L."/>
            <person name="Ma J."/>
        </authorList>
    </citation>
    <scope>NUCLEOTIDE SEQUENCE [LARGE SCALE GENOMIC DNA]</scope>
    <source>
        <strain evidence="2">JCM 14232</strain>
    </source>
</reference>
<accession>A0ABP3K9U6</accession>
<dbReference type="InterPro" id="IPR013494">
    <property type="entry name" value="CHP02678"/>
</dbReference>
<dbReference type="Pfam" id="PF09661">
    <property type="entry name" value="DUF2398"/>
    <property type="match status" value="1"/>
</dbReference>
<comment type="caution">
    <text evidence="1">The sequence shown here is derived from an EMBL/GenBank/DDBJ whole genome shotgun (WGS) entry which is preliminary data.</text>
</comment>
<dbReference type="NCBIfam" id="TIGR02678">
    <property type="entry name" value="TIGR02678 family protein"/>
    <property type="match status" value="1"/>
</dbReference>
<evidence type="ECO:0000313" key="2">
    <source>
        <dbReference type="Proteomes" id="UP001410648"/>
    </source>
</evidence>
<proteinExistence type="predicted"/>